<accession>A0A3B0J3Y6</accession>
<dbReference type="Gene3D" id="1.10.238.270">
    <property type="match status" value="1"/>
</dbReference>
<dbReference type="InterPro" id="IPR054577">
    <property type="entry name" value="OBP47-like_dom"/>
</dbReference>
<keyword evidence="3" id="KW-0964">Secreted</keyword>
<dbReference type="PANTHER" id="PTHR21066">
    <property type="entry name" value="ODORANT-BINDING PROTEIN 59A-RELATED"/>
    <property type="match status" value="1"/>
</dbReference>
<feature type="signal peptide" evidence="4">
    <location>
        <begin position="1"/>
        <end position="22"/>
    </location>
</feature>
<feature type="chain" id="PRO_5017220708" description="OBP47-like domain-containing protein" evidence="4">
    <location>
        <begin position="23"/>
        <end position="203"/>
    </location>
</feature>
<sequence>MRLQRVDVRALWLLLFCGWAMAKSVPDLDEGCELNSDTMHDFCCDLHDESPHFSDCQMEWHEKIHYTTEQEEQTYMFCTAECTFNGTDRFLGSNRQSLDLAAVREHLESELANDADEELMYRTYIQCDKHALSLLPHKGVKSLAKRMARFGCHPYAGLVMECVANEMILNCPAKRFHQTPQCVETRNQLRQCQQLVPQVQILK</sequence>
<organism evidence="6 7">
    <name type="scientific">Drosophila guanche</name>
    <name type="common">Fruit fly</name>
    <dbReference type="NCBI Taxonomy" id="7266"/>
    <lineage>
        <taxon>Eukaryota</taxon>
        <taxon>Metazoa</taxon>
        <taxon>Ecdysozoa</taxon>
        <taxon>Arthropoda</taxon>
        <taxon>Hexapoda</taxon>
        <taxon>Insecta</taxon>
        <taxon>Pterygota</taxon>
        <taxon>Neoptera</taxon>
        <taxon>Endopterygota</taxon>
        <taxon>Diptera</taxon>
        <taxon>Brachycera</taxon>
        <taxon>Muscomorpha</taxon>
        <taxon>Ephydroidea</taxon>
        <taxon>Drosophilidae</taxon>
        <taxon>Drosophila</taxon>
        <taxon>Sophophora</taxon>
    </lineage>
</organism>
<evidence type="ECO:0000259" key="5">
    <source>
        <dbReference type="Pfam" id="PF22651"/>
    </source>
</evidence>
<comment type="subcellular location">
    <subcellularLocation>
        <location evidence="1">Secreted</location>
    </subcellularLocation>
</comment>
<evidence type="ECO:0000313" key="6">
    <source>
        <dbReference type="EMBL" id="SPP74093.1"/>
    </source>
</evidence>
<dbReference type="InterPro" id="IPR052295">
    <property type="entry name" value="Odorant-binding_protein"/>
</dbReference>
<dbReference type="PANTHER" id="PTHR21066:SF15">
    <property type="entry name" value="GH25962P-RELATED"/>
    <property type="match status" value="1"/>
</dbReference>
<reference evidence="7" key="1">
    <citation type="submission" date="2018-01" db="EMBL/GenBank/DDBJ databases">
        <authorList>
            <person name="Alioto T."/>
            <person name="Alioto T."/>
        </authorList>
    </citation>
    <scope>NUCLEOTIDE SEQUENCE [LARGE SCALE GENOMIC DNA]</scope>
</reference>
<keyword evidence="4" id="KW-0732">Signal</keyword>
<evidence type="ECO:0000256" key="1">
    <source>
        <dbReference type="ARBA" id="ARBA00004613"/>
    </source>
</evidence>
<proteinExistence type="inferred from homology"/>
<gene>
    <name evidence="6" type="ORF">DGUA_6G001674</name>
</gene>
<dbReference type="GO" id="GO:0005576">
    <property type="term" value="C:extracellular region"/>
    <property type="evidence" value="ECO:0007669"/>
    <property type="project" value="UniProtKB-SubCell"/>
</dbReference>
<keyword evidence="7" id="KW-1185">Reference proteome</keyword>
<dbReference type="EMBL" id="OUUW01000001">
    <property type="protein sequence ID" value="SPP74093.1"/>
    <property type="molecule type" value="Genomic_DNA"/>
</dbReference>
<evidence type="ECO:0000256" key="2">
    <source>
        <dbReference type="ARBA" id="ARBA00008098"/>
    </source>
</evidence>
<protein>
    <recommendedName>
        <fullName evidence="5">OBP47-like domain-containing protein</fullName>
    </recommendedName>
</protein>
<dbReference type="OrthoDB" id="7730192at2759"/>
<evidence type="ECO:0000256" key="4">
    <source>
        <dbReference type="SAM" id="SignalP"/>
    </source>
</evidence>
<dbReference type="Pfam" id="PF22651">
    <property type="entry name" value="OBP47_like"/>
    <property type="match status" value="1"/>
</dbReference>
<dbReference type="OMA" id="NEMILHC"/>
<dbReference type="AlphaFoldDB" id="A0A3B0J3Y6"/>
<evidence type="ECO:0000313" key="7">
    <source>
        <dbReference type="Proteomes" id="UP000268350"/>
    </source>
</evidence>
<name>A0A3B0J3Y6_DROGU</name>
<dbReference type="Proteomes" id="UP000268350">
    <property type="component" value="Unassembled WGS sequence"/>
</dbReference>
<evidence type="ECO:0000256" key="3">
    <source>
        <dbReference type="ARBA" id="ARBA00022525"/>
    </source>
</evidence>
<comment type="similarity">
    <text evidence="2">Belongs to the PBP/GOBP family.</text>
</comment>
<feature type="domain" description="OBP47-like" evidence="5">
    <location>
        <begin position="53"/>
        <end position="186"/>
    </location>
</feature>